<keyword evidence="2" id="KW-1185">Reference proteome</keyword>
<dbReference type="EMBL" id="BLLF01000512">
    <property type="protein sequence ID" value="GFH12525.1"/>
    <property type="molecule type" value="Genomic_DNA"/>
</dbReference>
<dbReference type="AlphaFoldDB" id="A0A699YTG3"/>
<comment type="caution">
    <text evidence="1">The sequence shown here is derived from an EMBL/GenBank/DDBJ whole genome shotgun (WGS) entry which is preliminary data.</text>
</comment>
<gene>
    <name evidence="1" type="ORF">HaLaN_08231</name>
</gene>
<reference evidence="1 2" key="1">
    <citation type="submission" date="2020-02" db="EMBL/GenBank/DDBJ databases">
        <title>Draft genome sequence of Haematococcus lacustris strain NIES-144.</title>
        <authorList>
            <person name="Morimoto D."/>
            <person name="Nakagawa S."/>
            <person name="Yoshida T."/>
            <person name="Sawayama S."/>
        </authorList>
    </citation>
    <scope>NUCLEOTIDE SEQUENCE [LARGE SCALE GENOMIC DNA]</scope>
    <source>
        <strain evidence="1 2">NIES-144</strain>
    </source>
</reference>
<sequence>MDQVMDIVGSRDGLSFRKLFKLDYEPSGFTVDGEGCMWLAHKSAVKRYTAEGSILCGEGFRIPPADTVSAAPEAVVTALHCLGNNLCQLDLGSQEVKVLDAALPNPSARLCPGESSGALLVPGWWGRSQVHACTSEGELARRTSWFWGLSVVDSMLAVSSGGDTLLWVKDKKNPHLLKLARLPAPDPYERRTMASCQVIQREVDDMMHLEG</sequence>
<name>A0A699YTG3_HAELA</name>
<dbReference type="Proteomes" id="UP000485058">
    <property type="component" value="Unassembled WGS sequence"/>
</dbReference>
<evidence type="ECO:0000313" key="2">
    <source>
        <dbReference type="Proteomes" id="UP000485058"/>
    </source>
</evidence>
<proteinExistence type="predicted"/>
<evidence type="ECO:0000313" key="1">
    <source>
        <dbReference type="EMBL" id="GFH12525.1"/>
    </source>
</evidence>
<accession>A0A699YTG3</accession>
<protein>
    <submittedName>
        <fullName evidence="1">Uncharacterized protein</fullName>
    </submittedName>
</protein>
<organism evidence="1 2">
    <name type="scientific">Haematococcus lacustris</name>
    <name type="common">Green alga</name>
    <name type="synonym">Haematococcus pluvialis</name>
    <dbReference type="NCBI Taxonomy" id="44745"/>
    <lineage>
        <taxon>Eukaryota</taxon>
        <taxon>Viridiplantae</taxon>
        <taxon>Chlorophyta</taxon>
        <taxon>core chlorophytes</taxon>
        <taxon>Chlorophyceae</taxon>
        <taxon>CS clade</taxon>
        <taxon>Chlamydomonadales</taxon>
        <taxon>Haematococcaceae</taxon>
        <taxon>Haematococcus</taxon>
    </lineage>
</organism>